<dbReference type="EMBL" id="QMKO01001619">
    <property type="protein sequence ID" value="RTG88026.1"/>
    <property type="molecule type" value="Genomic_DNA"/>
</dbReference>
<dbReference type="Proteomes" id="UP000290809">
    <property type="component" value="Unassembled WGS sequence"/>
</dbReference>
<accession>A0A430QK51</accession>
<keyword evidence="4" id="KW-1185">Reference proteome</keyword>
<dbReference type="AlphaFoldDB" id="A0A430QK51"/>
<feature type="compositionally biased region" description="Low complexity" evidence="1">
    <location>
        <begin position="258"/>
        <end position="269"/>
    </location>
</feature>
<organism evidence="3 4">
    <name type="scientific">Schistosoma bovis</name>
    <name type="common">Blood fluke</name>
    <dbReference type="NCBI Taxonomy" id="6184"/>
    <lineage>
        <taxon>Eukaryota</taxon>
        <taxon>Metazoa</taxon>
        <taxon>Spiralia</taxon>
        <taxon>Lophotrochozoa</taxon>
        <taxon>Platyhelminthes</taxon>
        <taxon>Trematoda</taxon>
        <taxon>Digenea</taxon>
        <taxon>Strigeidida</taxon>
        <taxon>Schistosomatoidea</taxon>
        <taxon>Schistosomatidae</taxon>
        <taxon>Schistosoma</taxon>
    </lineage>
</organism>
<evidence type="ECO:0000313" key="4">
    <source>
        <dbReference type="Proteomes" id="UP000290809"/>
    </source>
</evidence>
<evidence type="ECO:0000259" key="2">
    <source>
        <dbReference type="Pfam" id="PF10148"/>
    </source>
</evidence>
<dbReference type="Pfam" id="PF10148">
    <property type="entry name" value="SCHIP-1_C"/>
    <property type="match status" value="1"/>
</dbReference>
<gene>
    <name evidence="3" type="ORF">DC041_0012435</name>
</gene>
<proteinExistence type="predicted"/>
<name>A0A430QK51_SCHBO</name>
<sequence>MDKNLKFHMLDSDSIELFNSLSPTKSRSTEKNKLKNSTFGKDHNSVDQLITSSNASSGYWEDCDSLVTSEYDVFGLNWTTCHQNARIKCNKLKHRPLPDATNYSSLVRTRSFHVKPNDYINKNSYEQYTRDHYSDSILNTYFEDIQLTTDSQNKAATNIRQSSLEDNNHLCIPNDSLSGLDSIESDFLFCQNSCSSVNHIQSCQRISSEVQNVEEKTFKYLSEWDDSGDEDIIKGAEPKTKFEAALRRAEEKNKKRMPVSNSSSPKISRPSDLCREVEEWLESRPSWIDQKHQACELFIHSFIRYIIKANERISLKKNNPALQICFLNISEQNLFSSMEAIVAEPYLDNNDHRTGQNNIETNVFSTVNCIKTNDSIQTINSLNDNEISFNSTEDYDDNNSQRLTLNGNSSFVNHKNEKNRTSSSISGRSSLLLAFESSVNLIDLLNEINMYYERLLDQCRQDCFDARSVVYLQELIKNHKRFQTETQIAIIQKNNPALQICFLNISEQNLFSSMEAIVAEPYLDNNDHRTGQNNIETNVFSTVNCIKTNDSIQTINSLNDNEISFNSTEDYDDNNSQRLTLNGNSSFVNHKNEKNRTSSSISGRSSLLLAFESSVNLIDLLNEINMYYERLLDQCRQDCFDARSVVYLQELIKNHKRFQTETQIAIIQVPKISAMQAEVERTKISSITPNIATLLRVDYRKFQISKEELIQFSISQLKVIMNDLHSRIEKLSSHRINILNDIVGALSRYWKISRKNNIRFYNWIKELSIRSSIPQVRRQLFLNLSSNLSNNTYSNDIFPKPQTKHNTLPKRPQWMTSLFGRGSQRHTLSL</sequence>
<dbReference type="InterPro" id="IPR015649">
    <property type="entry name" value="SCHIP_1_C"/>
</dbReference>
<protein>
    <recommendedName>
        <fullName evidence="2">Schwannomin interacting protein 1 C-terminal domain-containing protein</fullName>
    </recommendedName>
</protein>
<feature type="domain" description="Schwannomin interacting protein 1 C-terminal" evidence="2">
    <location>
        <begin position="649"/>
        <end position="739"/>
    </location>
</feature>
<evidence type="ECO:0000256" key="1">
    <source>
        <dbReference type="SAM" id="MobiDB-lite"/>
    </source>
</evidence>
<reference evidence="3 4" key="1">
    <citation type="journal article" date="2019" name="PLoS Pathog.">
        <title>Genome sequence of the bovine parasite Schistosoma bovis Tanzania.</title>
        <authorList>
            <person name="Oey H."/>
            <person name="Zakrzewski M."/>
            <person name="Gobert G."/>
            <person name="Gravermann K."/>
            <person name="Stoye J."/>
            <person name="Jones M."/>
            <person name="Mcmanus D."/>
            <person name="Krause L."/>
        </authorList>
    </citation>
    <scope>NUCLEOTIDE SEQUENCE [LARGE SCALE GENOMIC DNA]</scope>
    <source>
        <strain evidence="3 4">TAN1997</strain>
    </source>
</reference>
<evidence type="ECO:0000313" key="3">
    <source>
        <dbReference type="EMBL" id="RTG88026.1"/>
    </source>
</evidence>
<feature type="region of interest" description="Disordered" evidence="1">
    <location>
        <begin position="250"/>
        <end position="269"/>
    </location>
</feature>
<comment type="caution">
    <text evidence="3">The sequence shown here is derived from an EMBL/GenBank/DDBJ whole genome shotgun (WGS) entry which is preliminary data.</text>
</comment>